<dbReference type="RefSeq" id="WP_115327599.1">
    <property type="nucleotide sequence ID" value="NZ_JACKST010000135.1"/>
</dbReference>
<proteinExistence type="predicted"/>
<protein>
    <submittedName>
        <fullName evidence="1">Uncharacterized protein</fullName>
    </submittedName>
</protein>
<evidence type="ECO:0000313" key="1">
    <source>
        <dbReference type="EMBL" id="STZ43980.1"/>
    </source>
</evidence>
<gene>
    <name evidence="1" type="ORF">NCTC10742_03210</name>
</gene>
<name>A0A378SMP3_9MYCO</name>
<dbReference type="Proteomes" id="UP000254291">
    <property type="component" value="Unassembled WGS sequence"/>
</dbReference>
<evidence type="ECO:0000313" key="2">
    <source>
        <dbReference type="Proteomes" id="UP000254291"/>
    </source>
</evidence>
<reference evidence="1 2" key="1">
    <citation type="submission" date="2018-06" db="EMBL/GenBank/DDBJ databases">
        <authorList>
            <consortium name="Pathogen Informatics"/>
            <person name="Doyle S."/>
        </authorList>
    </citation>
    <scope>NUCLEOTIDE SEQUENCE [LARGE SCALE GENOMIC DNA]</scope>
    <source>
        <strain evidence="1 2">NCTC10742</strain>
    </source>
</reference>
<dbReference type="AlphaFoldDB" id="A0A378SMP3"/>
<organism evidence="1 2">
    <name type="scientific">Mycolicibacterium gilvum</name>
    <dbReference type="NCBI Taxonomy" id="1804"/>
    <lineage>
        <taxon>Bacteria</taxon>
        <taxon>Bacillati</taxon>
        <taxon>Actinomycetota</taxon>
        <taxon>Actinomycetes</taxon>
        <taxon>Mycobacteriales</taxon>
        <taxon>Mycobacteriaceae</taxon>
        <taxon>Mycolicibacterium</taxon>
    </lineage>
</organism>
<dbReference type="EMBL" id="UGQM01000001">
    <property type="protein sequence ID" value="STZ43980.1"/>
    <property type="molecule type" value="Genomic_DNA"/>
</dbReference>
<accession>A0A378SMP3</accession>
<sequence>MVEATLGYAVEWDGHTVTLPPVGDSVEDGLSFTTWDEAELRFMRYAADTFNAGPDGQTVTLAPVVLIPRPDNEHDPGAVSIARPRSTGGDIDDRHMGFLYRRLLSKLPDNAISLLAELSGGEVKCSVIIERDDADYYGLDFDDPDDLPCAYGEAKLALPPAAELAYAVHSFLTARGTDPDDEGRERTDHVLERLRTFPADSRPLGPLSVTVREGKSGQPSSLTVHSGGTPIGSVALGYLFLDDERLRPAVLDGLLKMGVPAAAPQEPRREAVSQEWEAGAVPNVHVGWRPGGMKLRWAEPDGPSTRTTFAQYNPTTETLWVEDERLIAPACTFAARLGIPVDEIGLPPLRWTLRERVWRGHLRDLSYE</sequence>